<dbReference type="InterPro" id="IPR014862">
    <property type="entry name" value="TrwC"/>
</dbReference>
<feature type="domain" description="TrwC relaxase" evidence="2">
    <location>
        <begin position="9"/>
        <end position="403"/>
    </location>
</feature>
<proteinExistence type="predicted"/>
<dbReference type="Gene3D" id="3.40.50.300">
    <property type="entry name" value="P-loop containing nucleotide triphosphate hydrolases"/>
    <property type="match status" value="2"/>
</dbReference>
<sequence>MMTIHKLSAGDGYLYYTREIATGDERRSGKRELSDYYTAEGNPPGVWIGGGTAELGVRGTVTEAQMKALYGEGLHPDADRILAEAVAEGLSPAAAIRRARLGRRYYQYEQTKGPLAARIQDAIQDFETREGREATDAERKRIRGRIGAMAFREDFGRAPKDAEELSRYISANTSCDRQAVAGYDLVFRNKYGSVLWALGDEHTRVEVQAAHEQAIAETLAWIEENALATRTGINGIAQEDVRGGLIAARYRHYDSRRGDPLLHDHVVVANKVRGVDGKWRSIDGKLLYAMGVAASELYNQRVVEELCRRLGVQAEEREVTPGKRPVMAISGLDDDLIEAFSKRAQDIRKDLDKLLQEYRSRYGKEPDTGARMALIQQAAQMSRPHKKKARALSDLRAAWREEAIGLFGVARIDGLLDHLRAIARGAVTEEDPAAAVDIEQATRDVLQVVSSERAVWGERHVLAEARRHVVRLTQGRGDTRGLAERITRQAIDHGSIDLTPPDLHRPFAPLQRADGSSIYRRREAQLYTSSEVLAAESRILNAARTSVIPALGADRFAAVAERFDGPPLDPGQRRLAQAFACSDKLVVVGIGPAGSGKTTALQLVRDAIAAGGGRLIPLAPSSRAAKVMEDDLGAVAHTMHSWIAQRDRLAEGRRVKDAFQLRPGDVIIVDEAGMAGTRNLAGIVAEAEAAGALVRLIGDPAQLGAVESGGALRLVAREVGAVELEQLHRFRTDGEAEATLALRDGDPADAWTWHLAQDRIVGGGPQEMLDSVFAAWQTDTEAGLHSLMMADDTDAVRELNLRAQAFQIASGRLDLAHSTALRDEMQAAVGDLIVTRRNRRRLIVNAGLDFVKNGDQWCIEALDAAGNATVRRTGHGGRVVLPAFYLRRHAELGYASTVHRAQGLTVATAHGLITARTSRESAYVMATRARLSNRLYVVADEGQSMHDVLDAVARSSRGSVSAHETIRAEQHRAYSIGQLAAEYTDVHARAVSHRIQNLARRVLGGAAEAFIGSDAWSAVERSLKKAEAEGWDAARLLAAAYAERDFADADDVSAVLSWRIDARVEEGRAAAERAAERESKPGRSRPLKHIGDQLLDRLLQCAERLRREALEELHRADAAVAGQPRHVVVDGLPHPAWPRRPYGYLTRADLATAVADARRRMSRAALDGDHDAERAAAAEHAALRCEQKLRRDMRPLDRMREDWQREPRSGASHTARQPVEATLRELVATLHRQDEARQRLHRAEIIAARIRAERRLRDQLPHGPAPVPDNSGSLPDWLAPSAALRDADTPEAWHAHLVERRIVLSQRLEQSGALLATDPPAWACVLGPVPHTGSELRALWERTAALADAWRVRHGLDDSVVGIGNQPEDPRDAHAWAIFQERIEQVGRRTRAWAAARARPDNPVSGMRIAARTAENFHYLLLEARFTDADDRQAVTAAAAAFADVALRLMLDGEEPPEEWVQQIPAPDEQDEEQEAQWRQLVTALAVWRMLHQTDADDPLGESPEEAELRVQWTELYDALTLFQRSRIQQRLADLSAHRERARRGLPPTHGPVTGQTAKATSRARQAAEDEQQRQERPGPGLGPRRGPRS</sequence>
<gene>
    <name evidence="3" type="ORF">K7472_20645</name>
</gene>
<evidence type="ECO:0000313" key="3">
    <source>
        <dbReference type="EMBL" id="MBY8887237.1"/>
    </source>
</evidence>
<dbReference type="CDD" id="cd18809">
    <property type="entry name" value="SF1_C_RecD"/>
    <property type="match status" value="1"/>
</dbReference>
<protein>
    <submittedName>
        <fullName evidence="3">Relaxase domain-containing protein</fullName>
    </submittedName>
</protein>
<feature type="region of interest" description="Disordered" evidence="1">
    <location>
        <begin position="1539"/>
        <end position="1590"/>
    </location>
</feature>
<dbReference type="SUPFAM" id="SSF52540">
    <property type="entry name" value="P-loop containing nucleoside triphosphate hydrolases"/>
    <property type="match status" value="2"/>
</dbReference>
<dbReference type="RefSeq" id="WP_222979993.1">
    <property type="nucleotide sequence ID" value="NZ_JAINVZ010000015.1"/>
</dbReference>
<reference evidence="3 4" key="1">
    <citation type="submission" date="2021-08" db="EMBL/GenBank/DDBJ databases">
        <title>Streptomyces sp. PTM05 isolated from lichen.</title>
        <authorList>
            <person name="Somphong A."/>
            <person name="Phongsopitanun W."/>
            <person name="Tanasupawat S."/>
        </authorList>
    </citation>
    <scope>NUCLEOTIDE SEQUENCE [LARGE SCALE GENOMIC DNA]</scope>
    <source>
        <strain evidence="3 4">Ptm05</strain>
    </source>
</reference>
<evidence type="ECO:0000256" key="1">
    <source>
        <dbReference type="SAM" id="MobiDB-lite"/>
    </source>
</evidence>
<dbReference type="Pfam" id="PF08751">
    <property type="entry name" value="TrwC"/>
    <property type="match status" value="1"/>
</dbReference>
<keyword evidence="4" id="KW-1185">Reference proteome</keyword>
<accession>A0ABS7QZN6</accession>
<organism evidence="3 4">
    <name type="scientific">Streptantibioticus parmotrematis</name>
    <dbReference type="NCBI Taxonomy" id="2873249"/>
    <lineage>
        <taxon>Bacteria</taxon>
        <taxon>Bacillati</taxon>
        <taxon>Actinomycetota</taxon>
        <taxon>Actinomycetes</taxon>
        <taxon>Kitasatosporales</taxon>
        <taxon>Streptomycetaceae</taxon>
        <taxon>Streptantibioticus</taxon>
    </lineage>
</organism>
<dbReference type="CDD" id="cd17933">
    <property type="entry name" value="DEXSc_RecD-like"/>
    <property type="match status" value="1"/>
</dbReference>
<dbReference type="EMBL" id="JAINVZ010000015">
    <property type="protein sequence ID" value="MBY8887237.1"/>
    <property type="molecule type" value="Genomic_DNA"/>
</dbReference>
<feature type="compositionally biased region" description="Basic and acidic residues" evidence="1">
    <location>
        <begin position="1566"/>
        <end position="1577"/>
    </location>
</feature>
<comment type="caution">
    <text evidence="3">The sequence shown here is derived from an EMBL/GenBank/DDBJ whole genome shotgun (WGS) entry which is preliminary data.</text>
</comment>
<dbReference type="Pfam" id="PF13604">
    <property type="entry name" value="AAA_30"/>
    <property type="match status" value="1"/>
</dbReference>
<dbReference type="Proteomes" id="UP001198565">
    <property type="component" value="Unassembled WGS sequence"/>
</dbReference>
<evidence type="ECO:0000259" key="2">
    <source>
        <dbReference type="Pfam" id="PF08751"/>
    </source>
</evidence>
<dbReference type="NCBIfam" id="NF041492">
    <property type="entry name" value="MobF"/>
    <property type="match status" value="1"/>
</dbReference>
<name>A0ABS7QZN6_9ACTN</name>
<evidence type="ECO:0000313" key="4">
    <source>
        <dbReference type="Proteomes" id="UP001198565"/>
    </source>
</evidence>
<dbReference type="InterPro" id="IPR027417">
    <property type="entry name" value="P-loop_NTPase"/>
</dbReference>
<dbReference type="Gene3D" id="2.30.30.940">
    <property type="match status" value="1"/>
</dbReference>
<dbReference type="SUPFAM" id="SSF55464">
    <property type="entry name" value="Origin of replication-binding domain, RBD-like"/>
    <property type="match status" value="1"/>
</dbReference>